<dbReference type="EMBL" id="JAVFKD010000004">
    <property type="protein sequence ID" value="KAK5995166.1"/>
    <property type="molecule type" value="Genomic_DNA"/>
</dbReference>
<gene>
    <name evidence="2" type="ORF">PT974_03562</name>
</gene>
<dbReference type="SMART" id="SM00248">
    <property type="entry name" value="ANK"/>
    <property type="match status" value="4"/>
</dbReference>
<sequence>MESIYDKAKNGTLNASDLVGKEKELNAVDPKSKLTPLGVAAWNGHYKQVRMLLQNGADPNGVDPTGTPSRPPLWVAASRTKNNAGQIVQVLLHYGADPSKPSEFDENAPPLLGAVKRGRSQRLITALVDAGASPEVENNKGESAREWATTRKDRKILAALIPSPKRSTNRLDALLLLSGLMLFIVAWVNEEHRKKAVAAGALALMGGVIKQRFDWSGLLDNLIPESLRESKNVDQFREDILKYITDTHLDHDSGSMIEGSRMQRQNELCQQITSITTRLVPDNEGIELRFINKETESNMSKPSLDTINDIMMSLDCDGWTEIGTNLKKKILEELVYKPLRNGTFKRPVLVSIITDGCPMGPSRTPERHDTLKKTILECGQLLQQYGYSPKVVRFQISQIGTDRDARDFLIALDSDPDLREVLYCTAQRLDTEFEKWAENEWRLEQWLLQLLMGPIMDADAV</sequence>
<evidence type="ECO:0000256" key="1">
    <source>
        <dbReference type="PROSITE-ProRule" id="PRU00023"/>
    </source>
</evidence>
<evidence type="ECO:0008006" key="4">
    <source>
        <dbReference type="Google" id="ProtNLM"/>
    </source>
</evidence>
<dbReference type="InterPro" id="IPR002110">
    <property type="entry name" value="Ankyrin_rpt"/>
</dbReference>
<dbReference type="PANTHER" id="PTHR34706">
    <property type="entry name" value="SLR1338 PROTEIN"/>
    <property type="match status" value="1"/>
</dbReference>
<comment type="caution">
    <text evidence="2">The sequence shown here is derived from an EMBL/GenBank/DDBJ whole genome shotgun (WGS) entry which is preliminary data.</text>
</comment>
<name>A0ABR0STU0_9HYPO</name>
<evidence type="ECO:0000313" key="3">
    <source>
        <dbReference type="Proteomes" id="UP001338125"/>
    </source>
</evidence>
<dbReference type="SUPFAM" id="SSF48403">
    <property type="entry name" value="Ankyrin repeat"/>
    <property type="match status" value="1"/>
</dbReference>
<dbReference type="Pfam" id="PF00023">
    <property type="entry name" value="Ank"/>
    <property type="match status" value="1"/>
</dbReference>
<feature type="repeat" description="ANK" evidence="1">
    <location>
        <begin position="106"/>
        <end position="139"/>
    </location>
</feature>
<feature type="repeat" description="ANK" evidence="1">
    <location>
        <begin position="32"/>
        <end position="64"/>
    </location>
</feature>
<proteinExistence type="predicted"/>
<accession>A0ABR0STU0</accession>
<organism evidence="2 3">
    <name type="scientific">Cladobotryum mycophilum</name>
    <dbReference type="NCBI Taxonomy" id="491253"/>
    <lineage>
        <taxon>Eukaryota</taxon>
        <taxon>Fungi</taxon>
        <taxon>Dikarya</taxon>
        <taxon>Ascomycota</taxon>
        <taxon>Pezizomycotina</taxon>
        <taxon>Sordariomycetes</taxon>
        <taxon>Hypocreomycetidae</taxon>
        <taxon>Hypocreales</taxon>
        <taxon>Hypocreaceae</taxon>
        <taxon>Cladobotryum</taxon>
    </lineage>
</organism>
<keyword evidence="3" id="KW-1185">Reference proteome</keyword>
<dbReference type="InterPro" id="IPR036770">
    <property type="entry name" value="Ankyrin_rpt-contain_sf"/>
</dbReference>
<dbReference type="PANTHER" id="PTHR34706:SF3">
    <property type="entry name" value="ANKYRIN REPEAT PROTEIN (AFU_ORTHOLOGUE AFUA_7G06200)"/>
    <property type="match status" value="1"/>
</dbReference>
<evidence type="ECO:0000313" key="2">
    <source>
        <dbReference type="EMBL" id="KAK5995166.1"/>
    </source>
</evidence>
<dbReference type="PROSITE" id="PS50297">
    <property type="entry name" value="ANK_REP_REGION"/>
    <property type="match status" value="1"/>
</dbReference>
<protein>
    <recommendedName>
        <fullName evidence="4">Ankyrin repeat protein</fullName>
    </recommendedName>
</protein>
<dbReference type="Proteomes" id="UP001338125">
    <property type="component" value="Unassembled WGS sequence"/>
</dbReference>
<reference evidence="2 3" key="1">
    <citation type="submission" date="2024-01" db="EMBL/GenBank/DDBJ databases">
        <title>Complete genome of Cladobotryum mycophilum ATHUM6906.</title>
        <authorList>
            <person name="Christinaki A.C."/>
            <person name="Myridakis A.I."/>
            <person name="Kouvelis V.N."/>
        </authorList>
    </citation>
    <scope>NUCLEOTIDE SEQUENCE [LARGE SCALE GENOMIC DNA]</scope>
    <source>
        <strain evidence="2 3">ATHUM6906</strain>
    </source>
</reference>
<keyword evidence="1" id="KW-0040">ANK repeat</keyword>
<dbReference type="Gene3D" id="1.25.40.20">
    <property type="entry name" value="Ankyrin repeat-containing domain"/>
    <property type="match status" value="1"/>
</dbReference>
<dbReference type="PROSITE" id="PS50088">
    <property type="entry name" value="ANK_REPEAT"/>
    <property type="match status" value="2"/>
</dbReference>